<evidence type="ECO:0008006" key="4">
    <source>
        <dbReference type="Google" id="ProtNLM"/>
    </source>
</evidence>
<feature type="region of interest" description="Disordered" evidence="1">
    <location>
        <begin position="140"/>
        <end position="203"/>
    </location>
</feature>
<dbReference type="AlphaFoldDB" id="A0AAJ4UVE7"/>
<proteinExistence type="predicted"/>
<evidence type="ECO:0000256" key="1">
    <source>
        <dbReference type="SAM" id="MobiDB-lite"/>
    </source>
</evidence>
<dbReference type="Proteomes" id="UP000270581">
    <property type="component" value="Unassembled WGS sequence"/>
</dbReference>
<gene>
    <name evidence="2" type="ORF">Nmn1133_03705</name>
</gene>
<dbReference type="EMBL" id="RJJC01000001">
    <property type="protein sequence ID" value="RNJ25880.1"/>
    <property type="molecule type" value="Genomic_DNA"/>
</dbReference>
<feature type="compositionally biased region" description="Acidic residues" evidence="1">
    <location>
        <begin position="169"/>
        <end position="180"/>
    </location>
</feature>
<organism evidence="2 3">
    <name type="scientific">Halosegnis longus</name>
    <dbReference type="NCBI Taxonomy" id="2216012"/>
    <lineage>
        <taxon>Archaea</taxon>
        <taxon>Methanobacteriati</taxon>
        <taxon>Methanobacteriota</taxon>
        <taxon>Stenosarchaea group</taxon>
        <taxon>Halobacteria</taxon>
        <taxon>Halobacteriales</taxon>
        <taxon>Natronomonadaceae</taxon>
        <taxon>Halosegnis</taxon>
    </lineage>
</organism>
<name>A0AAJ4UVE7_9EURY</name>
<protein>
    <recommendedName>
        <fullName evidence="4">SWIM-type domain-containing protein</fullName>
    </recommendedName>
</protein>
<comment type="caution">
    <text evidence="2">The sequence shown here is derived from an EMBL/GenBank/DDBJ whole genome shotgun (WGS) entry which is preliminary data.</text>
</comment>
<sequence>MFTAMSASATPDGVDPDEYEVEDIDWLERNAVPVDIASAREDNLGAWERGKSNASEAAVDIREATGAAVVRLPDGDPHATLLVEAAGDDRGPWAGACDCEGWRYNNICAHVVTRACRSVIRSGEVPTNVDYYEQLLTDDQEDADGQDGPLSDIGGLEADGGESKPTVDNTEEDDSPDVVDVEPRGKDAQTTMPHTAGDPFASELATNVPERFVMDMGGEPYIRRAGYAAIARNANLRVTVDPVTAAEETEFEHARYKATVRDADGEVLGEDFGTAHLEGEDLAGAEYQLDELASTRAIRRALEWATGAGSTLQRGGGA</sequence>
<reference evidence="2 3" key="1">
    <citation type="submission" date="2018-11" db="EMBL/GenBank/DDBJ databases">
        <title>Genome sequences of Natronomonas sp. CBA1133.</title>
        <authorList>
            <person name="Roh S.W."/>
            <person name="Cha I.-T."/>
        </authorList>
    </citation>
    <scope>NUCLEOTIDE SEQUENCE [LARGE SCALE GENOMIC DNA]</scope>
    <source>
        <strain evidence="2 3">CBA1133</strain>
    </source>
</reference>
<evidence type="ECO:0000313" key="3">
    <source>
        <dbReference type="Proteomes" id="UP000270581"/>
    </source>
</evidence>
<evidence type="ECO:0000313" key="2">
    <source>
        <dbReference type="EMBL" id="RNJ25880.1"/>
    </source>
</evidence>
<keyword evidence="3" id="KW-1185">Reference proteome</keyword>
<accession>A0AAJ4UVE7</accession>